<comment type="caution">
    <text evidence="1">The sequence shown here is derived from an EMBL/GenBank/DDBJ whole genome shotgun (WGS) entry which is preliminary data.</text>
</comment>
<reference evidence="2" key="1">
    <citation type="submission" date="2018-07" db="EMBL/GenBank/DDBJ databases">
        <authorList>
            <person name="Liu B.-T."/>
            <person name="Du Z."/>
        </authorList>
    </citation>
    <scope>NUCLEOTIDE SEQUENCE [LARGE SCALE GENOMIC DNA]</scope>
    <source>
        <strain evidence="2">XYN52</strain>
    </source>
</reference>
<dbReference type="Proteomes" id="UP000253759">
    <property type="component" value="Unassembled WGS sequence"/>
</dbReference>
<gene>
    <name evidence="1" type="ORF">DVH29_01400</name>
</gene>
<dbReference type="EMBL" id="QQNH01000001">
    <property type="protein sequence ID" value="RDE10632.1"/>
    <property type="molecule type" value="Genomic_DNA"/>
</dbReference>
<keyword evidence="2" id="KW-1185">Reference proteome</keyword>
<dbReference type="AlphaFoldDB" id="A0A369WBE7"/>
<organism evidence="1 2">
    <name type="scientific">Pelagibacterium lacus</name>
    <dbReference type="NCBI Taxonomy" id="2282655"/>
    <lineage>
        <taxon>Bacteria</taxon>
        <taxon>Pseudomonadati</taxon>
        <taxon>Pseudomonadota</taxon>
        <taxon>Alphaproteobacteria</taxon>
        <taxon>Hyphomicrobiales</taxon>
        <taxon>Devosiaceae</taxon>
        <taxon>Pelagibacterium</taxon>
    </lineage>
</organism>
<name>A0A369WBE7_9HYPH</name>
<evidence type="ECO:0000313" key="1">
    <source>
        <dbReference type="EMBL" id="RDE10632.1"/>
    </source>
</evidence>
<evidence type="ECO:0000313" key="2">
    <source>
        <dbReference type="Proteomes" id="UP000253759"/>
    </source>
</evidence>
<sequence length="99" mass="10781">MPGKGLSANRTANLSPAKLYLDGRVNGLVETVMAPFFSKFRSGAGMRRSTLRAMMQMDATLLSDMGLTRYDVAEALRSGASAGDLLNERRNARATAWLR</sequence>
<protein>
    <submittedName>
        <fullName evidence="1">DUF1127 domain-containing protein</fullName>
    </submittedName>
</protein>
<proteinExistence type="predicted"/>
<accession>A0A369WBE7</accession>